<dbReference type="AlphaFoldDB" id="A0A192S1J8"/>
<dbReference type="InterPro" id="IPR004860">
    <property type="entry name" value="LAGLIDADG_dom"/>
</dbReference>
<dbReference type="GO" id="GO:0004519">
    <property type="term" value="F:endonuclease activity"/>
    <property type="evidence" value="ECO:0007669"/>
    <property type="project" value="InterPro"/>
</dbReference>
<dbReference type="RefSeq" id="YP_009268547.1">
    <property type="nucleotide sequence ID" value="NC_030636.1"/>
</dbReference>
<gene>
    <name evidence="2" type="primary">orf244</name>
</gene>
<proteinExistence type="predicted"/>
<reference evidence="2" key="1">
    <citation type="submission" date="2015-06" db="EMBL/GenBank/DDBJ databases">
        <title>Relationship between genomic and mitochondrial evolution in the entomopathogenic fungal genus Beauveria.</title>
        <authorList>
            <person name="Glare T.C."/>
            <person name="Campbell M.A."/>
            <person name="Biggs P.J."/>
            <person name="McKinnon A.C."/>
            <person name="Cox M.P."/>
        </authorList>
    </citation>
    <scope>NUCLEOTIDE SEQUENCE</scope>
    <source>
        <strain evidence="2">Fhr1</strain>
    </source>
</reference>
<protein>
    <recommendedName>
        <fullName evidence="1">Homing endonuclease LAGLIDADG domain-containing protein</fullName>
    </recommendedName>
</protein>
<feature type="domain" description="Homing endonuclease LAGLIDADG" evidence="1">
    <location>
        <begin position="53"/>
        <end position="226"/>
    </location>
</feature>
<geneLocation type="mitochondrion" evidence="2"/>
<organism evidence="2">
    <name type="scientific">Beauveria caledonica</name>
    <dbReference type="NCBI Taxonomy" id="38006"/>
    <lineage>
        <taxon>Eukaryota</taxon>
        <taxon>Fungi</taxon>
        <taxon>Dikarya</taxon>
        <taxon>Ascomycota</taxon>
        <taxon>Pezizomycotina</taxon>
        <taxon>Sordariomycetes</taxon>
        <taxon>Hypocreomycetidae</taxon>
        <taxon>Hypocreales</taxon>
        <taxon>Cordycipitaceae</taxon>
        <taxon>Beauveria</taxon>
    </lineage>
</organism>
<dbReference type="InterPro" id="IPR027434">
    <property type="entry name" value="Homing_endonucl"/>
</dbReference>
<keyword evidence="2" id="KW-0496">Mitochondrion</keyword>
<dbReference type="SUPFAM" id="SSF55608">
    <property type="entry name" value="Homing endonucleases"/>
    <property type="match status" value="1"/>
</dbReference>
<evidence type="ECO:0000313" key="2">
    <source>
        <dbReference type="EMBL" id="AMD61810.1"/>
    </source>
</evidence>
<accession>A0A192S1J8</accession>
<sequence>MQVIGLKWNLFNLYIHILYKLYNSKRFFSSNSSIDIFSNKYKKEHELTKEQHEAIIGIILGDGSLERGKYTYNTRLRMEHNYPLQKSYVSYVYNIFSSLIKSEPTIVIRKPHHLTGNVHKSIYVRTLRFSCLNKYHDLFYKDNKKIIPGNIEELITYRGLAHFIMGDGYYHNNDGVIFLCTENFSIEDQEVLIKALSSKLDIKATLNKRTATKSRIRISKSSMDKLVKNVESYFIPEMLYKLNK</sequence>
<name>A0A192S1J8_9HYPO</name>
<dbReference type="GeneID" id="32982958"/>
<evidence type="ECO:0000259" key="1">
    <source>
        <dbReference type="Pfam" id="PF03161"/>
    </source>
</evidence>
<dbReference type="Gene3D" id="3.10.28.10">
    <property type="entry name" value="Homing endonucleases"/>
    <property type="match status" value="2"/>
</dbReference>
<dbReference type="EMBL" id="KT201150">
    <property type="protein sequence ID" value="AMD61810.1"/>
    <property type="molecule type" value="Genomic_DNA"/>
</dbReference>
<dbReference type="Pfam" id="PF03161">
    <property type="entry name" value="LAGLIDADG_2"/>
    <property type="match status" value="1"/>
</dbReference>